<evidence type="ECO:0000256" key="8">
    <source>
        <dbReference type="ARBA" id="ARBA00023015"/>
    </source>
</evidence>
<feature type="region of interest" description="Disordered" evidence="14">
    <location>
        <begin position="165"/>
        <end position="196"/>
    </location>
</feature>
<gene>
    <name evidence="17" type="ORF">U0070_019652</name>
</gene>
<comment type="function">
    <text evidence="12">May have a role during differentiation processes.</text>
</comment>
<dbReference type="SUPFAM" id="SSF109640">
    <property type="entry name" value="KRAB domain (Kruppel-associated box)"/>
    <property type="match status" value="1"/>
</dbReference>
<dbReference type="PROSITE" id="PS00028">
    <property type="entry name" value="ZINC_FINGER_C2H2_1"/>
    <property type="match status" value="6"/>
</dbReference>
<keyword evidence="11" id="KW-0539">Nucleus</keyword>
<evidence type="ECO:0000259" key="16">
    <source>
        <dbReference type="PROSITE" id="PS50805"/>
    </source>
</evidence>
<evidence type="ECO:0000256" key="13">
    <source>
        <dbReference type="PROSITE-ProRule" id="PRU00042"/>
    </source>
</evidence>
<dbReference type="CDD" id="cd07765">
    <property type="entry name" value="KRAB_A-box"/>
    <property type="match status" value="1"/>
</dbReference>
<dbReference type="AlphaFoldDB" id="A0AAW0JMT0"/>
<dbReference type="GO" id="GO:0005634">
    <property type="term" value="C:nucleus"/>
    <property type="evidence" value="ECO:0007669"/>
    <property type="project" value="UniProtKB-SubCell"/>
</dbReference>
<dbReference type="PANTHER" id="PTHR24381">
    <property type="entry name" value="ZINC FINGER PROTEIN"/>
    <property type="match status" value="1"/>
</dbReference>
<comment type="function">
    <text evidence="1">May be involved in transcriptional regulation.</text>
</comment>
<feature type="compositionally biased region" description="Polar residues" evidence="14">
    <location>
        <begin position="649"/>
        <end position="665"/>
    </location>
</feature>
<feature type="region of interest" description="Disordered" evidence="14">
    <location>
        <begin position="366"/>
        <end position="445"/>
    </location>
</feature>
<evidence type="ECO:0000256" key="1">
    <source>
        <dbReference type="ARBA" id="ARBA00003767"/>
    </source>
</evidence>
<dbReference type="GO" id="GO:0008270">
    <property type="term" value="F:zinc ion binding"/>
    <property type="evidence" value="ECO:0007669"/>
    <property type="project" value="UniProtKB-KW"/>
</dbReference>
<evidence type="ECO:0000256" key="3">
    <source>
        <dbReference type="ARBA" id="ARBA00006991"/>
    </source>
</evidence>
<dbReference type="FunFam" id="3.30.160.60:FF:000739">
    <property type="entry name" value="Zgc:171418 protein"/>
    <property type="match status" value="1"/>
</dbReference>
<feature type="domain" description="C2H2-type" evidence="15">
    <location>
        <begin position="593"/>
        <end position="620"/>
    </location>
</feature>
<keyword evidence="10" id="KW-0804">Transcription</keyword>
<dbReference type="Gene3D" id="6.10.140.140">
    <property type="match status" value="1"/>
</dbReference>
<feature type="compositionally biased region" description="Basic and acidic residues" evidence="14">
    <location>
        <begin position="165"/>
        <end position="186"/>
    </location>
</feature>
<keyword evidence="8" id="KW-0805">Transcription regulation</keyword>
<comment type="similarity">
    <text evidence="3">Belongs to the krueppel C2H2-type zinc-finger protein family.</text>
</comment>
<keyword evidence="9" id="KW-0238">DNA-binding</keyword>
<dbReference type="SMART" id="SM00349">
    <property type="entry name" value="KRAB"/>
    <property type="match status" value="1"/>
</dbReference>
<dbReference type="PROSITE" id="PS50805">
    <property type="entry name" value="KRAB"/>
    <property type="match status" value="1"/>
</dbReference>
<keyword evidence="4" id="KW-0479">Metal-binding</keyword>
<dbReference type="EMBL" id="JBBHLL010000029">
    <property type="protein sequence ID" value="KAK7827828.1"/>
    <property type="molecule type" value="Genomic_DNA"/>
</dbReference>
<evidence type="ECO:0000313" key="18">
    <source>
        <dbReference type="Proteomes" id="UP001488838"/>
    </source>
</evidence>
<dbReference type="FunFam" id="3.30.160.60:FF:000028">
    <property type="entry name" value="zinc finger protein 90 homolog"/>
    <property type="match status" value="1"/>
</dbReference>
<keyword evidence="6 13" id="KW-0863">Zinc-finger</keyword>
<reference evidence="17 18" key="1">
    <citation type="journal article" date="2023" name="bioRxiv">
        <title>Conserved and derived expression patterns and positive selection on dental genes reveal complex evolutionary context of ever-growing rodent molars.</title>
        <authorList>
            <person name="Calamari Z.T."/>
            <person name="Song A."/>
            <person name="Cohen E."/>
            <person name="Akter M."/>
            <person name="Roy R.D."/>
            <person name="Hallikas O."/>
            <person name="Christensen M.M."/>
            <person name="Li P."/>
            <person name="Marangoni P."/>
            <person name="Jernvall J."/>
            <person name="Klein O.D."/>
        </authorList>
    </citation>
    <scope>NUCLEOTIDE SEQUENCE [LARGE SCALE GENOMIC DNA]</scope>
    <source>
        <strain evidence="17">V071</strain>
    </source>
</reference>
<keyword evidence="18" id="KW-1185">Reference proteome</keyword>
<dbReference type="FunFam" id="3.30.160.60:FF:002343">
    <property type="entry name" value="Zinc finger protein 33A"/>
    <property type="match status" value="2"/>
</dbReference>
<evidence type="ECO:0000259" key="15">
    <source>
        <dbReference type="PROSITE" id="PS50157"/>
    </source>
</evidence>
<dbReference type="PANTHER" id="PTHR24381:SF390">
    <property type="entry name" value="ZINC FINGER PROTEIN 37 HOMOLOG"/>
    <property type="match status" value="1"/>
</dbReference>
<feature type="domain" description="C2H2-type" evidence="15">
    <location>
        <begin position="509"/>
        <end position="536"/>
    </location>
</feature>
<name>A0AAW0JMT0_MYOGA</name>
<dbReference type="GO" id="GO:0000977">
    <property type="term" value="F:RNA polymerase II transcription regulatory region sequence-specific DNA binding"/>
    <property type="evidence" value="ECO:0007669"/>
    <property type="project" value="TreeGrafter"/>
</dbReference>
<evidence type="ECO:0000256" key="7">
    <source>
        <dbReference type="ARBA" id="ARBA00022833"/>
    </source>
</evidence>
<evidence type="ECO:0000256" key="5">
    <source>
        <dbReference type="ARBA" id="ARBA00022737"/>
    </source>
</evidence>
<dbReference type="Pfam" id="PF01352">
    <property type="entry name" value="KRAB"/>
    <property type="match status" value="1"/>
</dbReference>
<proteinExistence type="inferred from homology"/>
<dbReference type="FunFam" id="3.30.160.60:FF:001437">
    <property type="entry name" value="Zinc finger protein 594"/>
    <property type="match status" value="2"/>
</dbReference>
<dbReference type="SUPFAM" id="SSF57667">
    <property type="entry name" value="beta-beta-alpha zinc fingers"/>
    <property type="match status" value="4"/>
</dbReference>
<sequence length="665" mass="74737">MSPTVLLQGQVFFKDVCVTFTQKEWQLLDAAQRRLYREVMLETYRHLQAVGCSVTKPELIHKLEQGEGPWESPGLCLSEVRGANNMTTSQGNEDEYLSQVLFVNKKTLTKKKSKDLKEIVCLTTNSVASREIHCKCHSASLGNVEGLITDNTNYAKKFDGLGESKSLESKREKDQTGSKTWEADQRKRPHSPTKGLAPLQKASHLEQLLGCSNSGMTSDRKTGLVMHKEAHTGQEASQDSKCAQATAHKIRFQSFLRTLRERKAQEASKGGKSSCVKSKHEHPRTHPREKHCGCDTLEKSCREKSDLTRHERVQSGRKTGERNGSEGALRNSPHSQNEKMHMGENSCGKCGETLHRKPCLTQNRRTCTPEKPKCADSHTALKKSRPARTQITTPKEKNRKGNECKTSPTSVLKGSKCAQHQRPSLEEEPDEGEESGKSPLGENQSACKGQKAHECRRCKESCAKKAGLTQPQSSHPESKPYACHECDKSFLVKANLTEHQRTHTGEKPYECSECGKSFCQKSALKIHQRTHTGEKPYKCNECGKTFCVKSNLTQHQRTHTGEKPYKCSECWRSFCVKSNLVVHQRTHTGEKPYKCSECGKTFYEKSALTKHERIHTGEKPYECSECKKSFSQRSALTKHQRKTHKKKASSSSLHGQTPESTIEAR</sequence>
<evidence type="ECO:0000256" key="14">
    <source>
        <dbReference type="SAM" id="MobiDB-lite"/>
    </source>
</evidence>
<evidence type="ECO:0000256" key="12">
    <source>
        <dbReference type="ARBA" id="ARBA00053403"/>
    </source>
</evidence>
<evidence type="ECO:0000256" key="2">
    <source>
        <dbReference type="ARBA" id="ARBA00004123"/>
    </source>
</evidence>
<feature type="compositionally biased region" description="Basic residues" evidence="14">
    <location>
        <begin position="636"/>
        <end position="648"/>
    </location>
</feature>
<feature type="domain" description="KRAB" evidence="16">
    <location>
        <begin position="11"/>
        <end position="82"/>
    </location>
</feature>
<accession>A0AAW0JMT0</accession>
<dbReference type="GO" id="GO:0000981">
    <property type="term" value="F:DNA-binding transcription factor activity, RNA polymerase II-specific"/>
    <property type="evidence" value="ECO:0007669"/>
    <property type="project" value="TreeGrafter"/>
</dbReference>
<dbReference type="Pfam" id="PF00096">
    <property type="entry name" value="zf-C2H2"/>
    <property type="match status" value="6"/>
</dbReference>
<feature type="region of interest" description="Disordered" evidence="14">
    <location>
        <begin position="262"/>
        <end position="292"/>
    </location>
</feature>
<feature type="compositionally biased region" description="Basic and acidic residues" evidence="14">
    <location>
        <begin position="367"/>
        <end position="376"/>
    </location>
</feature>
<feature type="domain" description="C2H2-type" evidence="15">
    <location>
        <begin position="621"/>
        <end position="649"/>
    </location>
</feature>
<evidence type="ECO:0000313" key="17">
    <source>
        <dbReference type="EMBL" id="KAK7827828.1"/>
    </source>
</evidence>
<evidence type="ECO:0000256" key="4">
    <source>
        <dbReference type="ARBA" id="ARBA00022723"/>
    </source>
</evidence>
<feature type="domain" description="C2H2-type" evidence="15">
    <location>
        <begin position="565"/>
        <end position="592"/>
    </location>
</feature>
<comment type="subcellular location">
    <subcellularLocation>
        <location evidence="2">Nucleus</location>
    </subcellularLocation>
</comment>
<feature type="domain" description="C2H2-type" evidence="15">
    <location>
        <begin position="537"/>
        <end position="564"/>
    </location>
</feature>
<dbReference type="InterPro" id="IPR036236">
    <property type="entry name" value="Znf_C2H2_sf"/>
</dbReference>
<keyword evidence="5" id="KW-0677">Repeat</keyword>
<comment type="caution">
    <text evidence="17">The sequence shown here is derived from an EMBL/GenBank/DDBJ whole genome shotgun (WGS) entry which is preliminary data.</text>
</comment>
<dbReference type="SMART" id="SM00355">
    <property type="entry name" value="ZnF_C2H2"/>
    <property type="match status" value="7"/>
</dbReference>
<dbReference type="PROSITE" id="PS50157">
    <property type="entry name" value="ZINC_FINGER_C2H2_2"/>
    <property type="match status" value="6"/>
</dbReference>
<feature type="compositionally biased region" description="Basic and acidic residues" evidence="14">
    <location>
        <begin position="305"/>
        <end position="324"/>
    </location>
</feature>
<feature type="region of interest" description="Disordered" evidence="14">
    <location>
        <begin position="305"/>
        <end position="344"/>
    </location>
</feature>
<feature type="compositionally biased region" description="Basic and acidic residues" evidence="14">
    <location>
        <begin position="394"/>
        <end position="403"/>
    </location>
</feature>
<protein>
    <submittedName>
        <fullName evidence="17">Uncharacterized protein</fullName>
    </submittedName>
</protein>
<dbReference type="InterPro" id="IPR001909">
    <property type="entry name" value="KRAB"/>
</dbReference>
<feature type="region of interest" description="Disordered" evidence="14">
    <location>
        <begin position="634"/>
        <end position="665"/>
    </location>
</feature>
<dbReference type="InterPro" id="IPR036051">
    <property type="entry name" value="KRAB_dom_sf"/>
</dbReference>
<evidence type="ECO:0000256" key="9">
    <source>
        <dbReference type="ARBA" id="ARBA00023125"/>
    </source>
</evidence>
<dbReference type="Gene3D" id="3.30.160.60">
    <property type="entry name" value="Classic Zinc Finger"/>
    <property type="match status" value="6"/>
</dbReference>
<organism evidence="17 18">
    <name type="scientific">Myodes glareolus</name>
    <name type="common">Bank vole</name>
    <name type="synonym">Clethrionomys glareolus</name>
    <dbReference type="NCBI Taxonomy" id="447135"/>
    <lineage>
        <taxon>Eukaryota</taxon>
        <taxon>Metazoa</taxon>
        <taxon>Chordata</taxon>
        <taxon>Craniata</taxon>
        <taxon>Vertebrata</taxon>
        <taxon>Euteleostomi</taxon>
        <taxon>Mammalia</taxon>
        <taxon>Eutheria</taxon>
        <taxon>Euarchontoglires</taxon>
        <taxon>Glires</taxon>
        <taxon>Rodentia</taxon>
        <taxon>Myomorpha</taxon>
        <taxon>Muroidea</taxon>
        <taxon>Cricetidae</taxon>
        <taxon>Arvicolinae</taxon>
        <taxon>Myodes</taxon>
    </lineage>
</organism>
<evidence type="ECO:0000256" key="6">
    <source>
        <dbReference type="ARBA" id="ARBA00022771"/>
    </source>
</evidence>
<evidence type="ECO:0000256" key="11">
    <source>
        <dbReference type="ARBA" id="ARBA00023242"/>
    </source>
</evidence>
<dbReference type="InterPro" id="IPR013087">
    <property type="entry name" value="Znf_C2H2_type"/>
</dbReference>
<dbReference type="Proteomes" id="UP001488838">
    <property type="component" value="Unassembled WGS sequence"/>
</dbReference>
<keyword evidence="7" id="KW-0862">Zinc</keyword>
<evidence type="ECO:0000256" key="10">
    <source>
        <dbReference type="ARBA" id="ARBA00023163"/>
    </source>
</evidence>
<feature type="domain" description="C2H2-type" evidence="15">
    <location>
        <begin position="481"/>
        <end position="508"/>
    </location>
</feature>